<feature type="non-terminal residue" evidence="2">
    <location>
        <position position="20"/>
    </location>
</feature>
<protein>
    <submittedName>
        <fullName evidence="2">Uncharacterized protein</fullName>
    </submittedName>
</protein>
<dbReference type="AlphaFoldDB" id="A0A1R0GXD1"/>
<name>A0A1R0GXD1_9FUNG</name>
<feature type="compositionally biased region" description="Basic residues" evidence="1">
    <location>
        <begin position="1"/>
        <end position="11"/>
    </location>
</feature>
<gene>
    <name evidence="2" type="ORF">AYI68_g4342</name>
</gene>
<accession>A0A1R0GXD1</accession>
<feature type="region of interest" description="Disordered" evidence="1">
    <location>
        <begin position="1"/>
        <end position="20"/>
    </location>
</feature>
<comment type="caution">
    <text evidence="2">The sequence shown here is derived from an EMBL/GenBank/DDBJ whole genome shotgun (WGS) entry which is preliminary data.</text>
</comment>
<sequence>MIVGKSRRNRSMKIAMAPMK</sequence>
<reference evidence="2 3" key="1">
    <citation type="journal article" date="2016" name="Mol. Biol. Evol.">
        <title>Genome-Wide Survey of Gut Fungi (Harpellales) Reveals the First Horizontally Transferred Ubiquitin Gene from a Mosquito Host.</title>
        <authorList>
            <person name="Wang Y."/>
            <person name="White M.M."/>
            <person name="Kvist S."/>
            <person name="Moncalvo J.M."/>
        </authorList>
    </citation>
    <scope>NUCLEOTIDE SEQUENCE [LARGE SCALE GENOMIC DNA]</scope>
    <source>
        <strain evidence="2 3">ALG-7-W6</strain>
    </source>
</reference>
<organism evidence="2 3">
    <name type="scientific">Smittium mucronatum</name>
    <dbReference type="NCBI Taxonomy" id="133383"/>
    <lineage>
        <taxon>Eukaryota</taxon>
        <taxon>Fungi</taxon>
        <taxon>Fungi incertae sedis</taxon>
        <taxon>Zoopagomycota</taxon>
        <taxon>Kickxellomycotina</taxon>
        <taxon>Harpellomycetes</taxon>
        <taxon>Harpellales</taxon>
        <taxon>Legeriomycetaceae</taxon>
        <taxon>Smittium</taxon>
    </lineage>
</organism>
<proteinExistence type="predicted"/>
<keyword evidence="3" id="KW-1185">Reference proteome</keyword>
<dbReference type="EMBL" id="LSSL01002355">
    <property type="protein sequence ID" value="OLY81549.1"/>
    <property type="molecule type" value="Genomic_DNA"/>
</dbReference>
<evidence type="ECO:0000313" key="3">
    <source>
        <dbReference type="Proteomes" id="UP000187455"/>
    </source>
</evidence>
<evidence type="ECO:0000313" key="2">
    <source>
        <dbReference type="EMBL" id="OLY81549.1"/>
    </source>
</evidence>
<evidence type="ECO:0000256" key="1">
    <source>
        <dbReference type="SAM" id="MobiDB-lite"/>
    </source>
</evidence>
<dbReference type="Proteomes" id="UP000187455">
    <property type="component" value="Unassembled WGS sequence"/>
</dbReference>